<dbReference type="Proteomes" id="UP000217507">
    <property type="component" value="Chromosome"/>
</dbReference>
<proteinExistence type="predicted"/>
<evidence type="ECO:0000256" key="1">
    <source>
        <dbReference type="SAM" id="Coils"/>
    </source>
</evidence>
<name>A0A1Z4KMW9_ANAVA</name>
<sequence>MATATSTVSERECQAAWTRHLNKSYYQDDQQVKLMNLQAEVDSLLEQLQNLKEQRLAATTKED</sequence>
<reference evidence="2 3" key="1">
    <citation type="submission" date="2017-06" db="EMBL/GenBank/DDBJ databases">
        <title>Genome sequencing of cyanobaciteial culture collection at National Institute for Environmental Studies (NIES).</title>
        <authorList>
            <person name="Hirose Y."/>
            <person name="Shimura Y."/>
            <person name="Fujisawa T."/>
            <person name="Nakamura Y."/>
            <person name="Kawachi M."/>
        </authorList>
    </citation>
    <scope>NUCLEOTIDE SEQUENCE [LARGE SCALE GENOMIC DNA]</scope>
    <source>
        <strain evidence="2 3">NIES-23</strain>
    </source>
</reference>
<accession>A0A1Z4KMW9</accession>
<evidence type="ECO:0000313" key="2">
    <source>
        <dbReference type="EMBL" id="BAY70350.1"/>
    </source>
</evidence>
<gene>
    <name evidence="2" type="ORF">NIES23_31540</name>
</gene>
<keyword evidence="1" id="KW-0175">Coiled coil</keyword>
<feature type="coiled-coil region" evidence="1">
    <location>
        <begin position="27"/>
        <end position="61"/>
    </location>
</feature>
<evidence type="ECO:0000313" key="3">
    <source>
        <dbReference type="Proteomes" id="UP000217507"/>
    </source>
</evidence>
<dbReference type="AlphaFoldDB" id="A0A1Z4KMW9"/>
<protein>
    <submittedName>
        <fullName evidence="2">Uncharacterized protein</fullName>
    </submittedName>
</protein>
<dbReference type="EMBL" id="AP018216">
    <property type="protein sequence ID" value="BAY70350.1"/>
    <property type="molecule type" value="Genomic_DNA"/>
</dbReference>
<organism evidence="2 3">
    <name type="scientific">Trichormus variabilis NIES-23</name>
    <dbReference type="NCBI Taxonomy" id="1973479"/>
    <lineage>
        <taxon>Bacteria</taxon>
        <taxon>Bacillati</taxon>
        <taxon>Cyanobacteriota</taxon>
        <taxon>Cyanophyceae</taxon>
        <taxon>Nostocales</taxon>
        <taxon>Nostocaceae</taxon>
        <taxon>Trichormus</taxon>
    </lineage>
</organism>